<dbReference type="GO" id="GO:0046656">
    <property type="term" value="P:folic acid biosynthetic process"/>
    <property type="evidence" value="ECO:0007669"/>
    <property type="project" value="UniProtKB-KW"/>
</dbReference>
<evidence type="ECO:0000256" key="5">
    <source>
        <dbReference type="ARBA" id="ARBA00011245"/>
    </source>
</evidence>
<keyword evidence="12 18" id="KW-0067">ATP-binding</keyword>
<protein>
    <recommendedName>
        <fullName evidence="8">Dihydrofolate synthase/folylpolyglutamate synthase</fullName>
        <ecNumber evidence="6">6.3.2.12</ecNumber>
        <ecNumber evidence="7">6.3.2.17</ecNumber>
    </recommendedName>
    <alternativeName>
        <fullName evidence="15">Tetrahydrofolylpolyglutamate synthase</fullName>
    </alternativeName>
</protein>
<dbReference type="EC" id="6.3.2.12" evidence="6"/>
<dbReference type="InterPro" id="IPR004101">
    <property type="entry name" value="Mur_ligase_C"/>
</dbReference>
<dbReference type="Pfam" id="PF02875">
    <property type="entry name" value="Mur_ligase_C"/>
    <property type="match status" value="1"/>
</dbReference>
<evidence type="ECO:0000256" key="18">
    <source>
        <dbReference type="PIRNR" id="PIRNR001563"/>
    </source>
</evidence>
<name>A0A1F5SYU6_9BACT</name>
<evidence type="ECO:0000256" key="9">
    <source>
        <dbReference type="ARBA" id="ARBA00022598"/>
    </source>
</evidence>
<evidence type="ECO:0000256" key="2">
    <source>
        <dbReference type="ARBA" id="ARBA00004799"/>
    </source>
</evidence>
<comment type="pathway">
    <text evidence="2">Cofactor biosynthesis; tetrahydrofolate biosynthesis; 7,8-dihydrofolate from 2-amino-4-hydroxy-6-hydroxymethyl-7,8-dihydropteridine diphosphate and 4-aminobenzoate: step 2/2.</text>
</comment>
<evidence type="ECO:0000256" key="4">
    <source>
        <dbReference type="ARBA" id="ARBA00008276"/>
    </source>
</evidence>
<evidence type="ECO:0000313" key="21">
    <source>
        <dbReference type="EMBL" id="OGF31829.1"/>
    </source>
</evidence>
<dbReference type="PIRSF" id="PIRSF001563">
    <property type="entry name" value="Folylpolyglu_synth"/>
    <property type="match status" value="1"/>
</dbReference>
<dbReference type="GO" id="GO:0004326">
    <property type="term" value="F:tetrahydrofolylpolyglutamate synthase activity"/>
    <property type="evidence" value="ECO:0007669"/>
    <property type="project" value="UniProtKB-EC"/>
</dbReference>
<dbReference type="EMBL" id="MFGJ01000007">
    <property type="protein sequence ID" value="OGF31829.1"/>
    <property type="molecule type" value="Genomic_DNA"/>
</dbReference>
<evidence type="ECO:0000256" key="14">
    <source>
        <dbReference type="ARBA" id="ARBA00022909"/>
    </source>
</evidence>
<evidence type="ECO:0000259" key="20">
    <source>
        <dbReference type="Pfam" id="PF08245"/>
    </source>
</evidence>
<keyword evidence="9 18" id="KW-0436">Ligase</keyword>
<dbReference type="InterPro" id="IPR018109">
    <property type="entry name" value="Folylpolyglutamate_synth_CS"/>
</dbReference>
<feature type="domain" description="Mur ligase C-terminal" evidence="19">
    <location>
        <begin position="291"/>
        <end position="407"/>
    </location>
</feature>
<evidence type="ECO:0000256" key="15">
    <source>
        <dbReference type="ARBA" id="ARBA00030592"/>
    </source>
</evidence>
<comment type="similarity">
    <text evidence="4 18">Belongs to the folylpolyglutamate synthase family.</text>
</comment>
<sequence>MNYQQCLQYLNTFKRFGDKPGLHRIRKILSKLGNPEKNIKCVQIAGTNGKGSTAAMSASILQSAGYKVGLYTSPHLFQYNERIKINNQNISNADFCRQLGVIKKVLKKNPEINPALFEILTAIAFLQFRDKQIDIAVLEVGLGGRLDSTNVIKAIVAVITNIDLEHTEILGKTKEKIATEKAGIIKSNSVVITGETNKKLLKIFGQIAKKNKSKFSIFKKNEISLQKYSAHGQIFNFKKYKNLEIPLMGQHQLLNSSLAVIVAESLQKKGFDNIDEKSIRQGLKNVSWPLRLEIVHQNPKILIDVGHNIHGIKAIKQSIDEIFKKSNKILILGCSYDKPYKQMAKTLSELSDKIILTKAKYHGEEIKELEKVLDKSGKTIYLTNNVTKALQIAKKIVKRNTLIMILGGLYLGAEARQKIKTIFR</sequence>
<dbReference type="GO" id="GO:0046872">
    <property type="term" value="F:metal ion binding"/>
    <property type="evidence" value="ECO:0007669"/>
    <property type="project" value="UniProtKB-KW"/>
</dbReference>
<dbReference type="InterPro" id="IPR036565">
    <property type="entry name" value="Mur-like_cat_sf"/>
</dbReference>
<evidence type="ECO:0000256" key="10">
    <source>
        <dbReference type="ARBA" id="ARBA00022723"/>
    </source>
</evidence>
<dbReference type="PROSITE" id="PS01011">
    <property type="entry name" value="FOLYLPOLYGLU_SYNT_1"/>
    <property type="match status" value="1"/>
</dbReference>
<feature type="domain" description="Mur ligase central" evidence="20">
    <location>
        <begin position="44"/>
        <end position="263"/>
    </location>
</feature>
<evidence type="ECO:0000256" key="13">
    <source>
        <dbReference type="ARBA" id="ARBA00022842"/>
    </source>
</evidence>
<evidence type="ECO:0000256" key="17">
    <source>
        <dbReference type="ARBA" id="ARBA00049161"/>
    </source>
</evidence>
<dbReference type="FunFam" id="3.40.1190.10:FF:000004">
    <property type="entry name" value="Dihydrofolate synthase/folylpolyglutamate synthase"/>
    <property type="match status" value="1"/>
</dbReference>
<dbReference type="GO" id="GO:0005737">
    <property type="term" value="C:cytoplasm"/>
    <property type="evidence" value="ECO:0007669"/>
    <property type="project" value="TreeGrafter"/>
</dbReference>
<dbReference type="EC" id="6.3.2.17" evidence="7"/>
<comment type="pathway">
    <text evidence="3">Cofactor biosynthesis; tetrahydrofolylpolyglutamate biosynthesis.</text>
</comment>
<dbReference type="SUPFAM" id="SSF53623">
    <property type="entry name" value="MurD-like peptide ligases, catalytic domain"/>
    <property type="match status" value="1"/>
</dbReference>
<keyword evidence="11 18" id="KW-0547">Nucleotide-binding</keyword>
<evidence type="ECO:0000256" key="12">
    <source>
        <dbReference type="ARBA" id="ARBA00022840"/>
    </source>
</evidence>
<comment type="catalytic activity">
    <reaction evidence="17">
        <text>7,8-dihydropteroate + L-glutamate + ATP = 7,8-dihydrofolate + ADP + phosphate + H(+)</text>
        <dbReference type="Rhea" id="RHEA:23584"/>
        <dbReference type="ChEBI" id="CHEBI:15378"/>
        <dbReference type="ChEBI" id="CHEBI:17839"/>
        <dbReference type="ChEBI" id="CHEBI:29985"/>
        <dbReference type="ChEBI" id="CHEBI:30616"/>
        <dbReference type="ChEBI" id="CHEBI:43474"/>
        <dbReference type="ChEBI" id="CHEBI:57451"/>
        <dbReference type="ChEBI" id="CHEBI:456216"/>
        <dbReference type="EC" id="6.3.2.12"/>
    </reaction>
</comment>
<dbReference type="STRING" id="1798002.A2478_05090"/>
<comment type="subunit">
    <text evidence="5">Monomer.</text>
</comment>
<reference evidence="21 22" key="1">
    <citation type="journal article" date="2016" name="Nat. Commun.">
        <title>Thousands of microbial genomes shed light on interconnected biogeochemical processes in an aquifer system.</title>
        <authorList>
            <person name="Anantharaman K."/>
            <person name="Brown C.T."/>
            <person name="Hug L.A."/>
            <person name="Sharon I."/>
            <person name="Castelle C.J."/>
            <person name="Probst A.J."/>
            <person name="Thomas B.C."/>
            <person name="Singh A."/>
            <person name="Wilkins M.J."/>
            <person name="Karaoz U."/>
            <person name="Brodie E.L."/>
            <person name="Williams K.H."/>
            <person name="Hubbard S.S."/>
            <person name="Banfield J.F."/>
        </authorList>
    </citation>
    <scope>NUCLEOTIDE SEQUENCE [LARGE SCALE GENOMIC DNA]</scope>
</reference>
<dbReference type="GO" id="GO:0005524">
    <property type="term" value="F:ATP binding"/>
    <property type="evidence" value="ECO:0007669"/>
    <property type="project" value="UniProtKB-KW"/>
</dbReference>
<dbReference type="AlphaFoldDB" id="A0A1F5SYU6"/>
<dbReference type="Gene3D" id="3.40.1190.10">
    <property type="entry name" value="Mur-like, catalytic domain"/>
    <property type="match status" value="1"/>
</dbReference>
<dbReference type="SUPFAM" id="SSF53244">
    <property type="entry name" value="MurD-like peptide ligases, peptide-binding domain"/>
    <property type="match status" value="1"/>
</dbReference>
<dbReference type="PROSITE" id="PS01012">
    <property type="entry name" value="FOLYLPOLYGLU_SYNT_2"/>
    <property type="match status" value="1"/>
</dbReference>
<evidence type="ECO:0000256" key="7">
    <source>
        <dbReference type="ARBA" id="ARBA00013025"/>
    </source>
</evidence>
<evidence type="ECO:0000313" key="22">
    <source>
        <dbReference type="Proteomes" id="UP000179001"/>
    </source>
</evidence>
<evidence type="ECO:0000259" key="19">
    <source>
        <dbReference type="Pfam" id="PF02875"/>
    </source>
</evidence>
<dbReference type="GO" id="GO:0008841">
    <property type="term" value="F:dihydrofolate synthase activity"/>
    <property type="evidence" value="ECO:0007669"/>
    <property type="project" value="UniProtKB-EC"/>
</dbReference>
<dbReference type="PANTHER" id="PTHR11136">
    <property type="entry name" value="FOLYLPOLYGLUTAMATE SYNTHASE-RELATED"/>
    <property type="match status" value="1"/>
</dbReference>
<dbReference type="InterPro" id="IPR013221">
    <property type="entry name" value="Mur_ligase_cen"/>
</dbReference>
<evidence type="ECO:0000256" key="1">
    <source>
        <dbReference type="ARBA" id="ARBA00001946"/>
    </source>
</evidence>
<dbReference type="Proteomes" id="UP000179001">
    <property type="component" value="Unassembled WGS sequence"/>
</dbReference>
<accession>A0A1F5SYU6</accession>
<evidence type="ECO:0000256" key="6">
    <source>
        <dbReference type="ARBA" id="ARBA00013023"/>
    </source>
</evidence>
<organism evidence="21 22">
    <name type="scientific">Candidatus Falkowbacteria bacterium RIFOXYC2_FULL_36_12</name>
    <dbReference type="NCBI Taxonomy" id="1798002"/>
    <lineage>
        <taxon>Bacteria</taxon>
        <taxon>Candidatus Falkowiibacteriota</taxon>
    </lineage>
</organism>
<proteinExistence type="inferred from homology"/>
<evidence type="ECO:0000256" key="3">
    <source>
        <dbReference type="ARBA" id="ARBA00005150"/>
    </source>
</evidence>
<evidence type="ECO:0000256" key="8">
    <source>
        <dbReference type="ARBA" id="ARBA00019357"/>
    </source>
</evidence>
<evidence type="ECO:0000256" key="16">
    <source>
        <dbReference type="ARBA" id="ARBA00047493"/>
    </source>
</evidence>
<comment type="caution">
    <text evidence="21">The sequence shown here is derived from an EMBL/GenBank/DDBJ whole genome shotgun (WGS) entry which is preliminary data.</text>
</comment>
<dbReference type="Gene3D" id="3.90.190.20">
    <property type="entry name" value="Mur ligase, C-terminal domain"/>
    <property type="match status" value="1"/>
</dbReference>
<dbReference type="InterPro" id="IPR001645">
    <property type="entry name" value="Folylpolyglutamate_synth"/>
</dbReference>
<dbReference type="InterPro" id="IPR036615">
    <property type="entry name" value="Mur_ligase_C_dom_sf"/>
</dbReference>
<evidence type="ECO:0000256" key="11">
    <source>
        <dbReference type="ARBA" id="ARBA00022741"/>
    </source>
</evidence>
<keyword evidence="10" id="KW-0479">Metal-binding</keyword>
<keyword evidence="14" id="KW-0289">Folate biosynthesis</keyword>
<dbReference type="Pfam" id="PF08245">
    <property type="entry name" value="Mur_ligase_M"/>
    <property type="match status" value="1"/>
</dbReference>
<dbReference type="PANTHER" id="PTHR11136:SF0">
    <property type="entry name" value="DIHYDROFOLATE SYNTHETASE-RELATED"/>
    <property type="match status" value="1"/>
</dbReference>
<gene>
    <name evidence="21" type="ORF">A2478_05090</name>
</gene>
<comment type="cofactor">
    <cofactor evidence="1">
        <name>Mg(2+)</name>
        <dbReference type="ChEBI" id="CHEBI:18420"/>
    </cofactor>
</comment>
<dbReference type="NCBIfam" id="TIGR01499">
    <property type="entry name" value="folC"/>
    <property type="match status" value="1"/>
</dbReference>
<comment type="catalytic activity">
    <reaction evidence="16">
        <text>(6S)-5,6,7,8-tetrahydrofolyl-(gamma-L-Glu)(n) + L-glutamate + ATP = (6S)-5,6,7,8-tetrahydrofolyl-(gamma-L-Glu)(n+1) + ADP + phosphate + H(+)</text>
        <dbReference type="Rhea" id="RHEA:10580"/>
        <dbReference type="Rhea" id="RHEA-COMP:14738"/>
        <dbReference type="Rhea" id="RHEA-COMP:14740"/>
        <dbReference type="ChEBI" id="CHEBI:15378"/>
        <dbReference type="ChEBI" id="CHEBI:29985"/>
        <dbReference type="ChEBI" id="CHEBI:30616"/>
        <dbReference type="ChEBI" id="CHEBI:43474"/>
        <dbReference type="ChEBI" id="CHEBI:141005"/>
        <dbReference type="ChEBI" id="CHEBI:456216"/>
        <dbReference type="EC" id="6.3.2.17"/>
    </reaction>
</comment>
<keyword evidence="13" id="KW-0460">Magnesium</keyword>